<comment type="similarity">
    <text evidence="2 9 10">Belongs to the FBPase class 1 family.</text>
</comment>
<keyword evidence="5 9" id="KW-0378">Hydrolase</keyword>
<evidence type="ECO:0000313" key="14">
    <source>
        <dbReference type="Proteomes" id="UP000318294"/>
    </source>
</evidence>
<dbReference type="Gene3D" id="3.30.540.10">
    <property type="entry name" value="Fructose-1,6-Bisphosphatase, subunit A, domain 1"/>
    <property type="match status" value="1"/>
</dbReference>
<dbReference type="PRINTS" id="PR00115">
    <property type="entry name" value="F16BPHPHTASE"/>
</dbReference>
<keyword evidence="7 9" id="KW-0119">Carbohydrate metabolism</keyword>
<proteinExistence type="inferred from homology"/>
<evidence type="ECO:0000256" key="5">
    <source>
        <dbReference type="ARBA" id="ARBA00022801"/>
    </source>
</evidence>
<dbReference type="PIRSF" id="PIRSF500210">
    <property type="entry name" value="FBPtase"/>
    <property type="match status" value="1"/>
</dbReference>
<dbReference type="OrthoDB" id="9806756at2"/>
<sequence length="346" mass="38207">MSSVSLSRYLIEQQRVHGSIPPPLRLLLEVVARACKRIAISVGKGALGGVLGSVGTENVQGEVQKKLDIIANEVLIEANEWGGHLAAMASEEMDGIHPIPNRYPAGEYLLLFDPLDGSSNIDCNVSIGTIFSVLKKQREDPSVIDPVCEADFLQPGRQQVAAGYCLYGPQTTLVLTVGNGVAIFTLDREQGAWVLTQDRVRIPEDTREFAINMSNMRHWAAPVRRYIDECLAGKEGPRGKDFNMRWIASMVADVHRILSRGGIFLYPWDKREPDKPGKLRLMYEANPMAWIIEQAGGAATNGVQRILDIQPRHLHERVAVILGSKNEVERVTRYHTEAAPTAPSAL</sequence>
<dbReference type="PANTHER" id="PTHR11556:SF35">
    <property type="entry name" value="SEDOHEPTULOSE-1,7-BISPHOSPHATASE, CHLOROPLASTIC"/>
    <property type="match status" value="1"/>
</dbReference>
<comment type="subcellular location">
    <subcellularLocation>
        <location evidence="9">Cytoplasm</location>
    </subcellularLocation>
</comment>
<comment type="cofactor">
    <cofactor evidence="9">
        <name>Mg(2+)</name>
        <dbReference type="ChEBI" id="CHEBI:18420"/>
    </cofactor>
    <text evidence="9">Binds 2 magnesium ions per subunit.</text>
</comment>
<evidence type="ECO:0000256" key="10">
    <source>
        <dbReference type="RuleBase" id="RU000508"/>
    </source>
</evidence>
<dbReference type="CDD" id="cd00354">
    <property type="entry name" value="FBPase"/>
    <property type="match status" value="1"/>
</dbReference>
<dbReference type="Gene3D" id="3.40.190.80">
    <property type="match status" value="1"/>
</dbReference>
<dbReference type="GO" id="GO:0006094">
    <property type="term" value="P:gluconeogenesis"/>
    <property type="evidence" value="ECO:0007669"/>
    <property type="project" value="UniProtKB-UniRule"/>
</dbReference>
<keyword evidence="14" id="KW-1185">Reference proteome</keyword>
<comment type="caution">
    <text evidence="9">Lacks conserved residue(s) required for the propagation of feature annotation.</text>
</comment>
<feature type="binding site" evidence="9">
    <location>
        <position position="113"/>
    </location>
    <ligand>
        <name>Mg(2+)</name>
        <dbReference type="ChEBI" id="CHEBI:18420"/>
        <label>2</label>
    </ligand>
</feature>
<keyword evidence="6 9" id="KW-0460">Magnesium</keyword>
<name>A0A554XJV7_9BURK</name>
<dbReference type="EC" id="3.1.3.11" evidence="9"/>
<dbReference type="GO" id="GO:0005986">
    <property type="term" value="P:sucrose biosynthetic process"/>
    <property type="evidence" value="ECO:0007669"/>
    <property type="project" value="TreeGrafter"/>
</dbReference>
<dbReference type="InterPro" id="IPR044015">
    <property type="entry name" value="FBPase_C_dom"/>
</dbReference>
<keyword evidence="4 9" id="KW-0479">Metal-binding</keyword>
<dbReference type="InterPro" id="IPR000146">
    <property type="entry name" value="FBPase_class-1"/>
</dbReference>
<feature type="binding site" evidence="9">
    <location>
        <position position="116"/>
    </location>
    <ligand>
        <name>Mg(2+)</name>
        <dbReference type="ChEBI" id="CHEBI:18420"/>
        <label>2</label>
    </ligand>
</feature>
<feature type="binding site" evidence="9">
    <location>
        <position position="284"/>
    </location>
    <ligand>
        <name>Mg(2+)</name>
        <dbReference type="ChEBI" id="CHEBI:18420"/>
        <label>2</label>
    </ligand>
</feature>
<dbReference type="GO" id="GO:0006002">
    <property type="term" value="P:fructose 6-phosphate metabolic process"/>
    <property type="evidence" value="ECO:0007669"/>
    <property type="project" value="TreeGrafter"/>
</dbReference>
<dbReference type="GO" id="GO:0005829">
    <property type="term" value="C:cytosol"/>
    <property type="evidence" value="ECO:0007669"/>
    <property type="project" value="TreeGrafter"/>
</dbReference>
<dbReference type="SUPFAM" id="SSF56655">
    <property type="entry name" value="Carbohydrate phosphatase"/>
    <property type="match status" value="1"/>
</dbReference>
<protein>
    <recommendedName>
        <fullName evidence="9">Fructose-1,6-bisphosphatase class 1</fullName>
        <shortName evidence="9">FBPase class 1</shortName>
        <ecNumber evidence="9">3.1.3.11</ecNumber>
    </recommendedName>
    <alternativeName>
        <fullName evidence="9">D-fructose-1,6-bisphosphate 1-phosphohydrolase class 1</fullName>
    </alternativeName>
</protein>
<dbReference type="AlphaFoldDB" id="A0A554XJV7"/>
<accession>A0A554XJV7</accession>
<dbReference type="InterPro" id="IPR028343">
    <property type="entry name" value="FBPtase"/>
</dbReference>
<feature type="domain" description="Fructose-1-6-bisphosphatase class I N-terminal" evidence="11">
    <location>
        <begin position="5"/>
        <end position="197"/>
    </location>
</feature>
<dbReference type="InterPro" id="IPR033391">
    <property type="entry name" value="FBPase_N"/>
</dbReference>
<dbReference type="NCBIfam" id="NF006780">
    <property type="entry name" value="PRK09293.1-4"/>
    <property type="match status" value="1"/>
</dbReference>
<comment type="pathway">
    <text evidence="8">Carbohydrate biosynthesis.</text>
</comment>
<keyword evidence="3 9" id="KW-0963">Cytoplasm</keyword>
<organism evidence="13 14">
    <name type="scientific">Tepidimonas charontis</name>
    <dbReference type="NCBI Taxonomy" id="2267262"/>
    <lineage>
        <taxon>Bacteria</taxon>
        <taxon>Pseudomonadati</taxon>
        <taxon>Pseudomonadota</taxon>
        <taxon>Betaproteobacteria</taxon>
        <taxon>Burkholderiales</taxon>
        <taxon>Tepidimonas</taxon>
    </lineage>
</organism>
<dbReference type="GO" id="GO:0006000">
    <property type="term" value="P:fructose metabolic process"/>
    <property type="evidence" value="ECO:0007669"/>
    <property type="project" value="TreeGrafter"/>
</dbReference>
<feature type="binding site" evidence="9">
    <location>
        <position position="212"/>
    </location>
    <ligand>
        <name>substrate</name>
    </ligand>
</feature>
<dbReference type="Pfam" id="PF18913">
    <property type="entry name" value="FBPase_C"/>
    <property type="match status" value="1"/>
</dbReference>
<dbReference type="GO" id="GO:0042132">
    <property type="term" value="F:fructose 1,6-bisphosphate 1-phosphatase activity"/>
    <property type="evidence" value="ECO:0007669"/>
    <property type="project" value="UniProtKB-UniRule"/>
</dbReference>
<dbReference type="FunFam" id="3.30.540.10:FF:000006">
    <property type="entry name" value="Fructose-1,6-bisphosphatase class 1"/>
    <property type="match status" value="1"/>
</dbReference>
<evidence type="ECO:0000256" key="4">
    <source>
        <dbReference type="ARBA" id="ARBA00022723"/>
    </source>
</evidence>
<comment type="caution">
    <text evidence="13">The sequence shown here is derived from an EMBL/GenBank/DDBJ whole genome shotgun (WGS) entry which is preliminary data.</text>
</comment>
<feature type="domain" description="Fructose-1-6-bisphosphatase class 1 C-terminal" evidence="12">
    <location>
        <begin position="202"/>
        <end position="335"/>
    </location>
</feature>
<reference evidence="13 14" key="1">
    <citation type="submission" date="2019-07" db="EMBL/GenBank/DDBJ databases">
        <title>Tepidimonas charontis SPSP-6 draft genome.</title>
        <authorList>
            <person name="Da Costa M.S."/>
            <person name="Froufe H.J.C."/>
            <person name="Egas C."/>
            <person name="Albuquerque L."/>
        </authorList>
    </citation>
    <scope>NUCLEOTIDE SEQUENCE [LARGE SCALE GENOMIC DNA]</scope>
    <source>
        <strain evidence="13 14">SPSP-6</strain>
    </source>
</reference>
<dbReference type="PANTHER" id="PTHR11556">
    <property type="entry name" value="FRUCTOSE-1,6-BISPHOSPHATASE-RELATED"/>
    <property type="match status" value="1"/>
</dbReference>
<evidence type="ECO:0000256" key="6">
    <source>
        <dbReference type="ARBA" id="ARBA00022842"/>
    </source>
</evidence>
<feature type="binding site" evidence="9">
    <location>
        <position position="115"/>
    </location>
    <ligand>
        <name>Mg(2+)</name>
        <dbReference type="ChEBI" id="CHEBI:18420"/>
        <label>1</label>
    </ligand>
</feature>
<dbReference type="Pfam" id="PF00316">
    <property type="entry name" value="FBPase"/>
    <property type="match status" value="1"/>
</dbReference>
<feature type="binding site" evidence="9">
    <location>
        <position position="278"/>
    </location>
    <ligand>
        <name>substrate</name>
    </ligand>
</feature>
<dbReference type="Proteomes" id="UP000318294">
    <property type="component" value="Unassembled WGS sequence"/>
</dbReference>
<evidence type="ECO:0000313" key="13">
    <source>
        <dbReference type="EMBL" id="TSE36116.1"/>
    </source>
</evidence>
<evidence type="ECO:0000259" key="11">
    <source>
        <dbReference type="Pfam" id="PF00316"/>
    </source>
</evidence>
<evidence type="ECO:0000256" key="3">
    <source>
        <dbReference type="ARBA" id="ARBA00022490"/>
    </source>
</evidence>
<feature type="binding site" evidence="9">
    <location>
        <position position="91"/>
    </location>
    <ligand>
        <name>Mg(2+)</name>
        <dbReference type="ChEBI" id="CHEBI:18420"/>
        <label>1</label>
    </ligand>
</feature>
<dbReference type="FunFam" id="3.40.190.80:FF:000011">
    <property type="entry name" value="Fructose-1,6-bisphosphatase class 1"/>
    <property type="match status" value="1"/>
</dbReference>
<feature type="binding site" evidence="9">
    <location>
        <begin position="116"/>
        <end position="119"/>
    </location>
    <ligand>
        <name>substrate</name>
    </ligand>
</feature>
<dbReference type="RefSeq" id="WP_144327206.1">
    <property type="nucleotide sequence ID" value="NZ_VJON01000002.1"/>
</dbReference>
<dbReference type="NCBIfam" id="NF006779">
    <property type="entry name" value="PRK09293.1-3"/>
    <property type="match status" value="1"/>
</dbReference>
<feature type="binding site" evidence="9">
    <location>
        <position position="113"/>
    </location>
    <ligand>
        <name>Mg(2+)</name>
        <dbReference type="ChEBI" id="CHEBI:18420"/>
        <label>1</label>
    </ligand>
</feature>
<dbReference type="NCBIfam" id="NF006778">
    <property type="entry name" value="PRK09293.1-1"/>
    <property type="match status" value="1"/>
</dbReference>
<evidence type="ECO:0000256" key="1">
    <source>
        <dbReference type="ARBA" id="ARBA00001273"/>
    </source>
</evidence>
<dbReference type="HAMAP" id="MF_01855">
    <property type="entry name" value="FBPase_class1"/>
    <property type="match status" value="1"/>
</dbReference>
<evidence type="ECO:0000256" key="7">
    <source>
        <dbReference type="ARBA" id="ARBA00023277"/>
    </source>
</evidence>
<gene>
    <name evidence="13" type="primary">fbp_1</name>
    <name evidence="9" type="synonym">fbp</name>
    <name evidence="13" type="ORF">Tchar_00161</name>
</gene>
<evidence type="ECO:0000256" key="9">
    <source>
        <dbReference type="HAMAP-Rule" id="MF_01855"/>
    </source>
</evidence>
<evidence type="ECO:0000259" key="12">
    <source>
        <dbReference type="Pfam" id="PF18913"/>
    </source>
</evidence>
<evidence type="ECO:0000256" key="2">
    <source>
        <dbReference type="ARBA" id="ARBA00010941"/>
    </source>
</evidence>
<dbReference type="GO" id="GO:0030388">
    <property type="term" value="P:fructose 1,6-bisphosphate metabolic process"/>
    <property type="evidence" value="ECO:0007669"/>
    <property type="project" value="TreeGrafter"/>
</dbReference>
<dbReference type="GO" id="GO:0000287">
    <property type="term" value="F:magnesium ion binding"/>
    <property type="evidence" value="ECO:0007669"/>
    <property type="project" value="UniProtKB-UniRule"/>
</dbReference>
<comment type="catalytic activity">
    <reaction evidence="1 9">
        <text>beta-D-fructose 1,6-bisphosphate + H2O = beta-D-fructose 6-phosphate + phosphate</text>
        <dbReference type="Rhea" id="RHEA:11064"/>
        <dbReference type="ChEBI" id="CHEBI:15377"/>
        <dbReference type="ChEBI" id="CHEBI:32966"/>
        <dbReference type="ChEBI" id="CHEBI:43474"/>
        <dbReference type="ChEBI" id="CHEBI:57634"/>
        <dbReference type="EC" id="3.1.3.11"/>
    </reaction>
</comment>
<comment type="subunit">
    <text evidence="9">Homotetramer.</text>
</comment>
<evidence type="ECO:0000256" key="8">
    <source>
        <dbReference type="ARBA" id="ARBA00024331"/>
    </source>
</evidence>
<dbReference type="EMBL" id="VJON01000002">
    <property type="protein sequence ID" value="TSE36116.1"/>
    <property type="molecule type" value="Genomic_DNA"/>
</dbReference>
<dbReference type="PIRSF" id="PIRSF000904">
    <property type="entry name" value="FBPtase_SBPase"/>
    <property type="match status" value="1"/>
</dbReference>